<dbReference type="EMBL" id="PQGG01000038">
    <property type="protein sequence ID" value="POP51557.1"/>
    <property type="molecule type" value="Genomic_DNA"/>
</dbReference>
<gene>
    <name evidence="1" type="ORF">C0068_16610</name>
</gene>
<comment type="caution">
    <text evidence="1">The sequence shown here is derived from an EMBL/GenBank/DDBJ whole genome shotgun (WGS) entry which is preliminary data.</text>
</comment>
<dbReference type="AlphaFoldDB" id="A0A2S4HC71"/>
<dbReference type="PROSITE" id="PS51257">
    <property type="entry name" value="PROKAR_LIPOPROTEIN"/>
    <property type="match status" value="1"/>
</dbReference>
<accession>A0A2S4HC71</accession>
<protein>
    <submittedName>
        <fullName evidence="1">TIGR03751 family conjugal transfer lipoprotein</fullName>
    </submittedName>
</protein>
<name>A0A2S4HC71_9GAMM</name>
<sequence length="140" mass="15680">MQISTRVAPLILISLLATGCATKDSIIPVPDQDMKTVYDQHMGAVGEGKILDRRSILRRPIIEPDVNLSNYVRTESTQLRSRFRTLPNPTMYMFVAPHLSGESGVPIPGYLTEFKMWEKDHYALPGEVSDMEPLYSNGGQ</sequence>
<proteinExistence type="predicted"/>
<organism evidence="1 2">
    <name type="scientific">Zhongshania marina</name>
    <dbReference type="NCBI Taxonomy" id="2304603"/>
    <lineage>
        <taxon>Bacteria</taxon>
        <taxon>Pseudomonadati</taxon>
        <taxon>Pseudomonadota</taxon>
        <taxon>Gammaproteobacteria</taxon>
        <taxon>Cellvibrionales</taxon>
        <taxon>Spongiibacteraceae</taxon>
        <taxon>Zhongshania</taxon>
    </lineage>
</organism>
<reference evidence="1" key="1">
    <citation type="submission" date="2018-01" db="EMBL/GenBank/DDBJ databases">
        <authorList>
            <person name="Yu X.-D."/>
        </authorList>
    </citation>
    <scope>NUCLEOTIDE SEQUENCE</scope>
    <source>
        <strain evidence="1">ZX-21</strain>
    </source>
</reference>
<dbReference type="RefSeq" id="WP_103685599.1">
    <property type="nucleotide sequence ID" value="NZ_PQGG01000038.1"/>
</dbReference>
<dbReference type="InterPro" id="IPR022262">
    <property type="entry name" value="Lipoprot_put"/>
</dbReference>
<dbReference type="OrthoDB" id="8863314at2"/>
<keyword evidence="1" id="KW-0449">Lipoprotein</keyword>
<dbReference type="Proteomes" id="UP000237222">
    <property type="component" value="Unassembled WGS sequence"/>
</dbReference>
<evidence type="ECO:0000313" key="1">
    <source>
        <dbReference type="EMBL" id="POP51557.1"/>
    </source>
</evidence>
<evidence type="ECO:0000313" key="2">
    <source>
        <dbReference type="Proteomes" id="UP000237222"/>
    </source>
</evidence>
<dbReference type="NCBIfam" id="TIGR03751">
    <property type="entry name" value="conj_TIGR03751"/>
    <property type="match status" value="1"/>
</dbReference>